<accession>A0A165Z8A7</accession>
<keyword evidence="3" id="KW-1185">Reference proteome</keyword>
<evidence type="ECO:0000313" key="3">
    <source>
        <dbReference type="Proteomes" id="UP000076532"/>
    </source>
</evidence>
<gene>
    <name evidence="2" type="ORF">FIBSPDRAFT_838656</name>
</gene>
<dbReference type="PROSITE" id="PS50097">
    <property type="entry name" value="BTB"/>
    <property type="match status" value="1"/>
</dbReference>
<dbReference type="CDD" id="cd18186">
    <property type="entry name" value="BTB_POZ_ZBTB_KLHL-like"/>
    <property type="match status" value="1"/>
</dbReference>
<organism evidence="2 3">
    <name type="scientific">Athelia psychrophila</name>
    <dbReference type="NCBI Taxonomy" id="1759441"/>
    <lineage>
        <taxon>Eukaryota</taxon>
        <taxon>Fungi</taxon>
        <taxon>Dikarya</taxon>
        <taxon>Basidiomycota</taxon>
        <taxon>Agaricomycotina</taxon>
        <taxon>Agaricomycetes</taxon>
        <taxon>Agaricomycetidae</taxon>
        <taxon>Atheliales</taxon>
        <taxon>Atheliaceae</taxon>
        <taxon>Athelia</taxon>
    </lineage>
</organism>
<dbReference type="InterPro" id="IPR011333">
    <property type="entry name" value="SKP1/BTB/POZ_sf"/>
</dbReference>
<dbReference type="Proteomes" id="UP000076532">
    <property type="component" value="Unassembled WGS sequence"/>
</dbReference>
<protein>
    <recommendedName>
        <fullName evidence="1">BTB domain-containing protein</fullName>
    </recommendedName>
</protein>
<dbReference type="InterPro" id="IPR000210">
    <property type="entry name" value="BTB/POZ_dom"/>
</dbReference>
<sequence length="315" mass="35680">METPTRSQSLWLEDGNVVIQAEATQFKVYRGLLALHSPIFKDMFALPQPPSGEQLVEGCLVRLSDAAADVSIVLETICLRKWVASGEPLPLEVITAFLRLGSKYEIEALRSEALNRLFFEFPSDLAGIDKVFFGEGSGTMIKFEVDWKFIDFVNLVREHNILSILPFALYWCCKTWSATDLEKGQRRTDNTISTLHPVNERACLRAYLEILKLKHITFDWLICPQSCYSGCTSRDRCSVARDKLLKSTFFPVALRGWINTWRVSYEIGQCNACILVAKRLHNSGRQKAWDALPGAFGLPAWEELNEERPSSPISI</sequence>
<dbReference type="Pfam" id="PF00651">
    <property type="entry name" value="BTB"/>
    <property type="match status" value="1"/>
</dbReference>
<evidence type="ECO:0000259" key="1">
    <source>
        <dbReference type="PROSITE" id="PS50097"/>
    </source>
</evidence>
<dbReference type="AlphaFoldDB" id="A0A165Z8A7"/>
<feature type="domain" description="BTB" evidence="1">
    <location>
        <begin position="15"/>
        <end position="44"/>
    </location>
</feature>
<dbReference type="Gene3D" id="3.30.710.10">
    <property type="entry name" value="Potassium Channel Kv1.1, Chain A"/>
    <property type="match status" value="1"/>
</dbReference>
<evidence type="ECO:0000313" key="2">
    <source>
        <dbReference type="EMBL" id="KZP10321.1"/>
    </source>
</evidence>
<reference evidence="2 3" key="1">
    <citation type="journal article" date="2016" name="Mol. Biol. Evol.">
        <title>Comparative Genomics of Early-Diverging Mushroom-Forming Fungi Provides Insights into the Origins of Lignocellulose Decay Capabilities.</title>
        <authorList>
            <person name="Nagy L.G."/>
            <person name="Riley R."/>
            <person name="Tritt A."/>
            <person name="Adam C."/>
            <person name="Daum C."/>
            <person name="Floudas D."/>
            <person name="Sun H."/>
            <person name="Yadav J.S."/>
            <person name="Pangilinan J."/>
            <person name="Larsson K.H."/>
            <person name="Matsuura K."/>
            <person name="Barry K."/>
            <person name="Labutti K."/>
            <person name="Kuo R."/>
            <person name="Ohm R.A."/>
            <person name="Bhattacharya S.S."/>
            <person name="Shirouzu T."/>
            <person name="Yoshinaga Y."/>
            <person name="Martin F.M."/>
            <person name="Grigoriev I.V."/>
            <person name="Hibbett D.S."/>
        </authorList>
    </citation>
    <scope>NUCLEOTIDE SEQUENCE [LARGE SCALE GENOMIC DNA]</scope>
    <source>
        <strain evidence="2 3">CBS 109695</strain>
    </source>
</reference>
<proteinExistence type="predicted"/>
<name>A0A165Z8A7_9AGAM</name>
<dbReference type="EMBL" id="KV417682">
    <property type="protein sequence ID" value="KZP10321.1"/>
    <property type="molecule type" value="Genomic_DNA"/>
</dbReference>
<dbReference type="OrthoDB" id="3217871at2759"/>